<accession>A0A1I8EMI9</accession>
<dbReference type="WBParaSite" id="maker-PairedContig_2960-snap-gene-1.15-mRNA-1">
    <property type="protein sequence ID" value="maker-PairedContig_2960-snap-gene-1.15-mRNA-1"/>
    <property type="gene ID" value="maker-PairedContig_2960-snap-gene-1.15"/>
</dbReference>
<proteinExistence type="predicted"/>
<organism evidence="1">
    <name type="scientific">Wuchereria bancrofti</name>
    <dbReference type="NCBI Taxonomy" id="6293"/>
    <lineage>
        <taxon>Eukaryota</taxon>
        <taxon>Metazoa</taxon>
        <taxon>Ecdysozoa</taxon>
        <taxon>Nematoda</taxon>
        <taxon>Chromadorea</taxon>
        <taxon>Rhabditida</taxon>
        <taxon>Spirurina</taxon>
        <taxon>Spiruromorpha</taxon>
        <taxon>Filarioidea</taxon>
        <taxon>Onchocercidae</taxon>
        <taxon>Wuchereria</taxon>
    </lineage>
</organism>
<reference evidence="1" key="1">
    <citation type="submission" date="2016-11" db="UniProtKB">
        <authorList>
            <consortium name="WormBaseParasite"/>
        </authorList>
    </citation>
    <scope>IDENTIFICATION</scope>
    <source>
        <strain evidence="1">pt0022</strain>
    </source>
</reference>
<name>A0A1I8EMI9_WUCBA</name>
<protein>
    <submittedName>
        <fullName evidence="1">Uncharacterized protein</fullName>
    </submittedName>
</protein>
<sequence length="424" mass="47642">MASKNGICGDTNNVSWPLIKYTKLVGTRLEIPVASGQAMTITYNKNRCYLSVMFNFSTLEEFSLAPNPRPIVRSKEKDVFIQVSSTNGTTLTRFRIKFARLSDHASFVEFISFFVKVLPPSNLNTSSDFSQPLSQGYTEMKSSQESSQLSLFSSDSSSQKSVNVTTTLPPEPISDFYPMQNPIIHTSLSATFRNANFFYFKNETETWITYSFSQILLSSGLVDEKVYEVLKPMKHPAVQRCSESFEIPSVSFSQSSGARLLNCLKTSKTTDQAVPFSTNDMEMVATQPIVDLPPASQFSTMSDKDYGQENSRSVGVQTEYCLSISDLLNDSSLLEEYLTAKLEDHQFMQLVEKCSQVYDTLHLIRLASRQSFPQKCDVSANNEQLIGLEWQTDFLGLIVMLSVKIVYVTNQHVLFKLKFIGING</sequence>
<dbReference type="AlphaFoldDB" id="A0A1I8EMI9"/>
<evidence type="ECO:0000313" key="1">
    <source>
        <dbReference type="WBParaSite" id="maker-PairedContig_2960-snap-gene-1.15-mRNA-1"/>
    </source>
</evidence>